<keyword evidence="7 9" id="KW-0675">Receptor</keyword>
<feature type="transmembrane region" description="Helical" evidence="9">
    <location>
        <begin position="277"/>
        <end position="294"/>
    </location>
</feature>
<gene>
    <name evidence="11" type="primary">LOC107220627</name>
</gene>
<evidence type="ECO:0000313" key="10">
    <source>
        <dbReference type="Proteomes" id="UP000829291"/>
    </source>
</evidence>
<evidence type="ECO:0000256" key="5">
    <source>
        <dbReference type="ARBA" id="ARBA00022989"/>
    </source>
</evidence>
<accession>A0A6J0BJB9</accession>
<evidence type="ECO:0000256" key="7">
    <source>
        <dbReference type="ARBA" id="ARBA00023170"/>
    </source>
</evidence>
<evidence type="ECO:0000256" key="8">
    <source>
        <dbReference type="ARBA" id="ARBA00023224"/>
    </source>
</evidence>
<organism evidence="11">
    <name type="scientific">Neodiprion lecontei</name>
    <name type="common">Redheaded pine sawfly</name>
    <dbReference type="NCBI Taxonomy" id="441921"/>
    <lineage>
        <taxon>Eukaryota</taxon>
        <taxon>Metazoa</taxon>
        <taxon>Ecdysozoa</taxon>
        <taxon>Arthropoda</taxon>
        <taxon>Hexapoda</taxon>
        <taxon>Insecta</taxon>
        <taxon>Pterygota</taxon>
        <taxon>Neoptera</taxon>
        <taxon>Endopterygota</taxon>
        <taxon>Hymenoptera</taxon>
        <taxon>Tenthredinoidea</taxon>
        <taxon>Diprionidae</taxon>
        <taxon>Diprioninae</taxon>
        <taxon>Neodiprion</taxon>
    </lineage>
</organism>
<evidence type="ECO:0000256" key="9">
    <source>
        <dbReference type="RuleBase" id="RU351113"/>
    </source>
</evidence>
<evidence type="ECO:0000313" key="11">
    <source>
        <dbReference type="RefSeq" id="XP_015514780.2"/>
    </source>
</evidence>
<comment type="similarity">
    <text evidence="9">Belongs to the insect chemoreceptor superfamily. Heteromeric odorant receptor channel (TC 1.A.69) family.</text>
</comment>
<keyword evidence="2 9" id="KW-0716">Sensory transduction</keyword>
<dbReference type="AlphaFoldDB" id="A0A6J0BJB9"/>
<comment type="caution">
    <text evidence="9">Lacks conserved residue(s) required for the propagation of feature annotation.</text>
</comment>
<keyword evidence="3 9" id="KW-0812">Transmembrane</keyword>
<dbReference type="Proteomes" id="UP000829291">
    <property type="component" value="Chromosome 4"/>
</dbReference>
<dbReference type="Pfam" id="PF02949">
    <property type="entry name" value="7tm_6"/>
    <property type="match status" value="1"/>
</dbReference>
<dbReference type="RefSeq" id="XP_015514780.2">
    <property type="nucleotide sequence ID" value="XM_015659294.2"/>
</dbReference>
<keyword evidence="5 9" id="KW-1133">Transmembrane helix</keyword>
<sequence>MHVVYCGIKSKARYRLIAQIRNTFRYASNTGHFTMEEPEMKNKRVVITWMTILILCSTGFFGAAIVREEDSVPVWAPVNLKISPYYEINMILQFAGQFWIGSLSGCFGIFYFSVVALVKAQFDMLLCSLEHVGPLAVLKTKMRVQDGHEETPIQTTSKGYTSDAGNNGTKISDKCQCCTEEFKRFFKAFEKRRCEKVLSPFEERVYEEELEAALQDCIVHHQSILRLKDALQNYFGTVLLLRFFLVTLIICFVIYSLSKLTVSADFSPTDMRFLSLLEYYVACCGDLFISSYIPDSLLRTSALIPSVAFETLPWHGGSVTEKFFSSMKIFQLGTRKPMSVRTIFYVVSLDIVGNVLRASFSFYTMLRKVQNNSTNKQ</sequence>
<evidence type="ECO:0000256" key="1">
    <source>
        <dbReference type="ARBA" id="ARBA00004141"/>
    </source>
</evidence>
<dbReference type="InParanoid" id="A0A6J0BJB9"/>
<dbReference type="GO" id="GO:0004984">
    <property type="term" value="F:olfactory receptor activity"/>
    <property type="evidence" value="ECO:0007669"/>
    <property type="project" value="InterPro"/>
</dbReference>
<keyword evidence="8 9" id="KW-0807">Transducer</keyword>
<dbReference type="PANTHER" id="PTHR21137:SF42">
    <property type="entry name" value="ODORANT RECEPTOR 83A"/>
    <property type="match status" value="1"/>
</dbReference>
<feature type="transmembrane region" description="Helical" evidence="9">
    <location>
        <begin position="343"/>
        <end position="366"/>
    </location>
</feature>
<evidence type="ECO:0000256" key="4">
    <source>
        <dbReference type="ARBA" id="ARBA00022725"/>
    </source>
</evidence>
<feature type="transmembrane region" description="Helical" evidence="9">
    <location>
        <begin position="98"/>
        <end position="118"/>
    </location>
</feature>
<feature type="transmembrane region" description="Helical" evidence="9">
    <location>
        <begin position="234"/>
        <end position="257"/>
    </location>
</feature>
<evidence type="ECO:0000256" key="2">
    <source>
        <dbReference type="ARBA" id="ARBA00022606"/>
    </source>
</evidence>
<dbReference type="KEGG" id="nlo:107220627"/>
<protein>
    <recommendedName>
        <fullName evidence="9">Odorant receptor</fullName>
    </recommendedName>
</protein>
<dbReference type="GO" id="GO:0005886">
    <property type="term" value="C:plasma membrane"/>
    <property type="evidence" value="ECO:0007669"/>
    <property type="project" value="UniProtKB-SubCell"/>
</dbReference>
<dbReference type="GeneID" id="107220627"/>
<comment type="subcellular location">
    <subcellularLocation>
        <location evidence="9">Cell membrane</location>
        <topology evidence="9">Multi-pass membrane protein</topology>
    </subcellularLocation>
    <subcellularLocation>
        <location evidence="1">Membrane</location>
        <topology evidence="1">Multi-pass membrane protein</topology>
    </subcellularLocation>
</comment>
<dbReference type="GO" id="GO:0005549">
    <property type="term" value="F:odorant binding"/>
    <property type="evidence" value="ECO:0007669"/>
    <property type="project" value="InterPro"/>
</dbReference>
<dbReference type="PANTHER" id="PTHR21137">
    <property type="entry name" value="ODORANT RECEPTOR"/>
    <property type="match status" value="1"/>
</dbReference>
<reference evidence="11" key="1">
    <citation type="submission" date="2025-08" db="UniProtKB">
        <authorList>
            <consortium name="RefSeq"/>
        </authorList>
    </citation>
    <scope>IDENTIFICATION</scope>
    <source>
        <tissue evidence="11">Thorax and Abdomen</tissue>
    </source>
</reference>
<feature type="transmembrane region" description="Helical" evidence="9">
    <location>
        <begin position="45"/>
        <end position="66"/>
    </location>
</feature>
<dbReference type="OrthoDB" id="8185860at2759"/>
<evidence type="ECO:0000256" key="3">
    <source>
        <dbReference type="ARBA" id="ARBA00022692"/>
    </source>
</evidence>
<dbReference type="InterPro" id="IPR004117">
    <property type="entry name" value="7tm6_olfct_rcpt"/>
</dbReference>
<evidence type="ECO:0000256" key="6">
    <source>
        <dbReference type="ARBA" id="ARBA00023136"/>
    </source>
</evidence>
<proteinExistence type="inferred from homology"/>
<keyword evidence="6 9" id="KW-0472">Membrane</keyword>
<keyword evidence="4 9" id="KW-0552">Olfaction</keyword>
<dbReference type="GO" id="GO:0007165">
    <property type="term" value="P:signal transduction"/>
    <property type="evidence" value="ECO:0007669"/>
    <property type="project" value="UniProtKB-KW"/>
</dbReference>
<keyword evidence="10" id="KW-1185">Reference proteome</keyword>
<name>A0A6J0BJB9_NEOLC</name>